<comment type="caution">
    <text evidence="2">The sequence shown here is derived from an EMBL/GenBank/DDBJ whole genome shotgun (WGS) entry which is preliminary data.</text>
</comment>
<gene>
    <name evidence="2" type="ORF">HXK00_07415</name>
</gene>
<evidence type="ECO:0000313" key="3">
    <source>
        <dbReference type="Proteomes" id="UP000757900"/>
    </source>
</evidence>
<dbReference type="EMBL" id="JABZFV010000237">
    <property type="protein sequence ID" value="MBF0935449.1"/>
    <property type="molecule type" value="Genomic_DNA"/>
</dbReference>
<dbReference type="InterPro" id="IPR016785">
    <property type="entry name" value="ComGD"/>
</dbReference>
<evidence type="ECO:0000256" key="1">
    <source>
        <dbReference type="SAM" id="Phobius"/>
    </source>
</evidence>
<proteinExistence type="predicted"/>
<keyword evidence="1" id="KW-0812">Transmembrane</keyword>
<keyword evidence="1" id="KW-0472">Membrane</keyword>
<evidence type="ECO:0000313" key="2">
    <source>
        <dbReference type="EMBL" id="MBF0935449.1"/>
    </source>
</evidence>
<dbReference type="AlphaFoldDB" id="A0A929QTC7"/>
<sequence length="148" mass="17077">MMPSRPASQAGFSLWESLFVMVIVSLVWWCFSSLPMGNFLAEWRCRLFCDQLAQALLVSQTQAISRHQTYRVVFETGGNQVLIEPLGQVQARQAYALPQDWQLVTFLQFHYFGDGRTEKFKTVTLVNLVTGQRHHIRFQLGSGRFEMD</sequence>
<protein>
    <recommendedName>
        <fullName evidence="4">Competence protein ComGD</fullName>
    </recommendedName>
</protein>
<name>A0A929QTC7_ABIDE</name>
<keyword evidence="1" id="KW-1133">Transmembrane helix</keyword>
<reference evidence="2" key="1">
    <citation type="submission" date="2020-04" db="EMBL/GenBank/DDBJ databases">
        <title>Deep metagenomics examines the oral microbiome during advanced dental caries in children, revealing novel taxa and co-occurrences with host molecules.</title>
        <authorList>
            <person name="Baker J.L."/>
            <person name="Morton J.T."/>
            <person name="Dinis M."/>
            <person name="Alvarez R."/>
            <person name="Tran N.C."/>
            <person name="Knight R."/>
            <person name="Edlund A."/>
        </authorList>
    </citation>
    <scope>NUCLEOTIDE SEQUENCE</scope>
    <source>
        <strain evidence="2">JCVI_23_bin.16</strain>
    </source>
</reference>
<dbReference type="NCBIfam" id="NF040982">
    <property type="entry name" value="ComGD"/>
    <property type="match status" value="1"/>
</dbReference>
<dbReference type="Proteomes" id="UP000757900">
    <property type="component" value="Unassembled WGS sequence"/>
</dbReference>
<organism evidence="2 3">
    <name type="scientific">Abiotrophia defectiva</name>
    <name type="common">Streptococcus defectivus</name>
    <dbReference type="NCBI Taxonomy" id="46125"/>
    <lineage>
        <taxon>Bacteria</taxon>
        <taxon>Bacillati</taxon>
        <taxon>Bacillota</taxon>
        <taxon>Bacilli</taxon>
        <taxon>Lactobacillales</taxon>
        <taxon>Aerococcaceae</taxon>
        <taxon>Abiotrophia</taxon>
    </lineage>
</organism>
<accession>A0A929QTC7</accession>
<evidence type="ECO:0008006" key="4">
    <source>
        <dbReference type="Google" id="ProtNLM"/>
    </source>
</evidence>
<feature type="transmembrane region" description="Helical" evidence="1">
    <location>
        <begin position="12"/>
        <end position="31"/>
    </location>
</feature>